<dbReference type="Pfam" id="PF13202">
    <property type="entry name" value="EF-hand_5"/>
    <property type="match status" value="1"/>
</dbReference>
<keyword evidence="2" id="KW-0106">Calcium</keyword>
<dbReference type="InterPro" id="IPR032675">
    <property type="entry name" value="LRR_dom_sf"/>
</dbReference>
<organism evidence="4 5">
    <name type="scientific">Chloropicon primus</name>
    <dbReference type="NCBI Taxonomy" id="1764295"/>
    <lineage>
        <taxon>Eukaryota</taxon>
        <taxon>Viridiplantae</taxon>
        <taxon>Chlorophyta</taxon>
        <taxon>Chloropicophyceae</taxon>
        <taxon>Chloropicales</taxon>
        <taxon>Chloropicaceae</taxon>
        <taxon>Chloropicon</taxon>
    </lineage>
</organism>
<dbReference type="SUPFAM" id="SSF54001">
    <property type="entry name" value="Cysteine proteinases"/>
    <property type="match status" value="1"/>
</dbReference>
<dbReference type="SUPFAM" id="SSF52058">
    <property type="entry name" value="L domain-like"/>
    <property type="match status" value="1"/>
</dbReference>
<dbReference type="InterPro" id="IPR018247">
    <property type="entry name" value="EF_Hand_1_Ca_BS"/>
</dbReference>
<evidence type="ECO:0000259" key="3">
    <source>
        <dbReference type="PROSITE" id="PS50222"/>
    </source>
</evidence>
<dbReference type="CDD" id="cd00051">
    <property type="entry name" value="EFh"/>
    <property type="match status" value="1"/>
</dbReference>
<protein>
    <submittedName>
        <fullName evidence="4">Leucine-rich repeat domain-containing protein</fullName>
    </submittedName>
</protein>
<reference evidence="4 5" key="1">
    <citation type="submission" date="2018-07" db="EMBL/GenBank/DDBJ databases">
        <title>The complete nuclear genome of the prasinophyte Chloropicon primus (CCMP1205).</title>
        <authorList>
            <person name="Pombert J.-F."/>
            <person name="Otis C."/>
            <person name="Turmel M."/>
            <person name="Lemieux C."/>
        </authorList>
    </citation>
    <scope>NUCLEOTIDE SEQUENCE [LARGE SCALE GENOMIC DNA]</scope>
    <source>
        <strain evidence="4 5">CCMP1205</strain>
    </source>
</reference>
<dbReference type="InterPro" id="IPR011992">
    <property type="entry name" value="EF-hand-dom_pair"/>
</dbReference>
<proteinExistence type="predicted"/>
<evidence type="ECO:0000313" key="4">
    <source>
        <dbReference type="EMBL" id="QDZ17520.1"/>
    </source>
</evidence>
<dbReference type="InterPro" id="IPR001611">
    <property type="entry name" value="Leu-rich_rpt"/>
</dbReference>
<evidence type="ECO:0000256" key="2">
    <source>
        <dbReference type="ARBA" id="ARBA00022837"/>
    </source>
</evidence>
<dbReference type="GO" id="GO:0005930">
    <property type="term" value="C:axoneme"/>
    <property type="evidence" value="ECO:0007669"/>
    <property type="project" value="UniProtKB-SubCell"/>
</dbReference>
<dbReference type="SUPFAM" id="SSF47473">
    <property type="entry name" value="EF-hand"/>
    <property type="match status" value="1"/>
</dbReference>
<accession>A0A5B8MDU4</accession>
<dbReference type="PANTHER" id="PTHR46759:SF1">
    <property type="entry name" value="LEUCINE-RICH REPEAT-CONTAINING PROTEIN 72"/>
    <property type="match status" value="1"/>
</dbReference>
<feature type="domain" description="EF-hand" evidence="3">
    <location>
        <begin position="808"/>
        <end position="841"/>
    </location>
</feature>
<dbReference type="SMART" id="SM00365">
    <property type="entry name" value="LRR_SD22"/>
    <property type="match status" value="6"/>
</dbReference>
<dbReference type="GO" id="GO:0005509">
    <property type="term" value="F:calcium ion binding"/>
    <property type="evidence" value="ECO:0007669"/>
    <property type="project" value="InterPro"/>
</dbReference>
<dbReference type="PROSITE" id="PS50222">
    <property type="entry name" value="EF_HAND_2"/>
    <property type="match status" value="2"/>
</dbReference>
<name>A0A5B8MDU4_9CHLO</name>
<dbReference type="EMBL" id="CP031034">
    <property type="protein sequence ID" value="QDZ17520.1"/>
    <property type="molecule type" value="Genomic_DNA"/>
</dbReference>
<dbReference type="Pfam" id="PF14580">
    <property type="entry name" value="LRR_9"/>
    <property type="match status" value="1"/>
</dbReference>
<dbReference type="STRING" id="1764295.A0A5B8MDU4"/>
<dbReference type="Gene3D" id="3.80.10.10">
    <property type="entry name" value="Ribonuclease Inhibitor"/>
    <property type="match status" value="2"/>
</dbReference>
<evidence type="ECO:0000256" key="1">
    <source>
        <dbReference type="ARBA" id="ARBA00004430"/>
    </source>
</evidence>
<dbReference type="InterPro" id="IPR038765">
    <property type="entry name" value="Papain-like_cys_pep_sf"/>
</dbReference>
<feature type="domain" description="EF-hand" evidence="3">
    <location>
        <begin position="757"/>
        <end position="792"/>
    </location>
</feature>
<comment type="subcellular location">
    <subcellularLocation>
        <location evidence="1">Cytoplasm</location>
        <location evidence="1">Cytoskeleton</location>
        <location evidence="1">Cilium axoneme</location>
    </subcellularLocation>
</comment>
<dbReference type="Gene3D" id="1.10.238.10">
    <property type="entry name" value="EF-hand"/>
    <property type="match status" value="1"/>
</dbReference>
<dbReference type="PROSITE" id="PS00018">
    <property type="entry name" value="EF_HAND_1"/>
    <property type="match status" value="2"/>
</dbReference>
<evidence type="ECO:0000313" key="5">
    <source>
        <dbReference type="Proteomes" id="UP000316726"/>
    </source>
</evidence>
<dbReference type="SMART" id="SM00054">
    <property type="entry name" value="EFh"/>
    <property type="match status" value="2"/>
</dbReference>
<dbReference type="InterPro" id="IPR002048">
    <property type="entry name" value="EF_hand_dom"/>
</dbReference>
<dbReference type="AlphaFoldDB" id="A0A5B8MDU4"/>
<dbReference type="OrthoDB" id="1517790at2759"/>
<dbReference type="PANTHER" id="PTHR46759">
    <property type="entry name" value="LEUCINE-RICH REPEAT-CONTAINING PROTEIN 72"/>
    <property type="match status" value="1"/>
</dbReference>
<dbReference type="Proteomes" id="UP000316726">
    <property type="component" value="Chromosome 1"/>
</dbReference>
<sequence>MTTTEGENKGEGPEEVVTRGLCDIGRTADGLKQSFLTIDVRGFGLETVAPVSKYQHLQRLKLANNRLKTLQGLGSLNNVVYIDASENELTDLLDMTPPLCNVSEANFSLNRITQIKTDLECYKCLKVVNLDNNGLTSLEGLQVLIKLQILSASGNALSSCSGINKLNQLRVLDVSNNNIEKVTELKDLCSLEILNLSQNKVTSLDSADQLESLTLLDISDNHICILEDFCLLSKLSKLREIKMKGNPCCLAMNSRLHVVKILTQLAILNGEKICVQEKVEAQNLHGADIDDLEAIRRKYFPNGELDDGGNANPPVSAQLKAFEGILDAREYFGSFDDRCKAVMSEANPDVEDLCGLVLEISSSSMEMCRALYLWVVDAVQHPNSKHGSMDTTAPLFKDSKFDVLGDFQGTWAERVSQLFVLLAQGCELLAEVIIGYGRSPDSASLAVNVPNHCWAAICIDGKWCLLDCTWKSFCAPPFAFFMQHFPLQRRWQLRPELKTITDFWEMPRYSADFALLGLEIDGPIQSNVSLNFGSTPYCFTLDVPQGLIVRTELCDSTGEEVFWKSGASTSFHNIVESNTRNGMCKTRIYTSPPRGGDFLLLVFVTSKAAREAGKAPHSALSVKVSCLDIQQDNELMTYPLPNASELFSSRLCSLVSPLDEPMLTHRETEFAALVPGASRAWLQQESTSEVICELASSTDECFTGNFIPIEEGSLSLYAEYPGSEDSSLLLKFYPLSLTAIMLTETEKQGYEEIPESEELASLRETFRRVDKNGDGRVNKADLLLAMKKDPELSSVLRLQKSAVRAGDGSMQEFEDAFEGLDRDQSGDLDWHEFSVLVQEPR</sequence>
<keyword evidence="5" id="KW-1185">Reference proteome</keyword>
<dbReference type="PROSITE" id="PS51450">
    <property type="entry name" value="LRR"/>
    <property type="match status" value="5"/>
</dbReference>
<gene>
    <name evidence="4" type="ORF">A3770_01p00380</name>
</gene>
<dbReference type="InterPro" id="IPR042655">
    <property type="entry name" value="LRC72"/>
</dbReference>